<dbReference type="EMBL" id="PYMA01000014">
    <property type="protein sequence ID" value="PSW17649.1"/>
    <property type="molecule type" value="Genomic_DNA"/>
</dbReference>
<dbReference type="InterPro" id="IPR036390">
    <property type="entry name" value="WH_DNA-bd_sf"/>
</dbReference>
<dbReference type="RefSeq" id="WP_036826018.1">
    <property type="nucleotide sequence ID" value="NZ_JGVO01000703.1"/>
</dbReference>
<dbReference type="PANTHER" id="PTHR30118:SF6">
    <property type="entry name" value="HTH-TYPE TRANSCRIPTIONAL REGULATOR LEUO"/>
    <property type="match status" value="1"/>
</dbReference>
<dbReference type="Gene3D" id="1.10.10.10">
    <property type="entry name" value="Winged helix-like DNA-binding domain superfamily/Winged helix DNA-binding domain"/>
    <property type="match status" value="1"/>
</dbReference>
<dbReference type="Pfam" id="PF03466">
    <property type="entry name" value="LysR_substrate"/>
    <property type="match status" value="1"/>
</dbReference>
<dbReference type="PANTHER" id="PTHR30118">
    <property type="entry name" value="HTH-TYPE TRANSCRIPTIONAL REGULATOR LEUO-RELATED"/>
    <property type="match status" value="1"/>
</dbReference>
<dbReference type="Pfam" id="PF00126">
    <property type="entry name" value="HTH_1"/>
    <property type="match status" value="1"/>
</dbReference>
<name>A0A2T3NNV9_9GAMM</name>
<dbReference type="SUPFAM" id="SSF53850">
    <property type="entry name" value="Periplasmic binding protein-like II"/>
    <property type="match status" value="1"/>
</dbReference>
<evidence type="ECO:0000259" key="5">
    <source>
        <dbReference type="PROSITE" id="PS50931"/>
    </source>
</evidence>
<dbReference type="GO" id="GO:0003677">
    <property type="term" value="F:DNA binding"/>
    <property type="evidence" value="ECO:0007669"/>
    <property type="project" value="UniProtKB-KW"/>
</dbReference>
<dbReference type="SUPFAM" id="SSF46785">
    <property type="entry name" value="Winged helix' DNA-binding domain"/>
    <property type="match status" value="1"/>
</dbReference>
<accession>A0A2T3NNV9</accession>
<evidence type="ECO:0000313" key="6">
    <source>
        <dbReference type="EMBL" id="PSW17649.1"/>
    </source>
</evidence>
<dbReference type="GO" id="GO:0003700">
    <property type="term" value="F:DNA-binding transcription factor activity"/>
    <property type="evidence" value="ECO:0007669"/>
    <property type="project" value="InterPro"/>
</dbReference>
<dbReference type="PRINTS" id="PR00039">
    <property type="entry name" value="HTHLYSR"/>
</dbReference>
<sequence length="282" mass="32150">MDMNLIRTFVSVYQHQSYTRAAENLGLTQPAVSMAIKRLEAEVGTALFIKSGRSITPTHRAELLASELQRGIEIIDNAISAKTQHSVYCVEGLSHLIGDLDDTIFKVPPLDQELIFKDLRSQQVDLAIDTTTSKDSAFVMDLIHQETIKIICRKDHPRIVSQLTKEQFYQESHVVFKARREGRQFLDLFAKEALRPRREKQEVSTQANMALAVADSDHLGLVFGSFARKWENRLNLSVFDIPLECEQVPIHMVYHQRSINDPAHIKLRQKIIASFKLNQTSL</sequence>
<organism evidence="6 7">
    <name type="scientific">Photobacterium sanctipauli</name>
    <dbReference type="NCBI Taxonomy" id="1342794"/>
    <lineage>
        <taxon>Bacteria</taxon>
        <taxon>Pseudomonadati</taxon>
        <taxon>Pseudomonadota</taxon>
        <taxon>Gammaproteobacteria</taxon>
        <taxon>Vibrionales</taxon>
        <taxon>Vibrionaceae</taxon>
        <taxon>Photobacterium</taxon>
    </lineage>
</organism>
<evidence type="ECO:0000313" key="7">
    <source>
        <dbReference type="Proteomes" id="UP000241771"/>
    </source>
</evidence>
<dbReference type="InterPro" id="IPR005119">
    <property type="entry name" value="LysR_subst-bd"/>
</dbReference>
<gene>
    <name evidence="6" type="ORF">C9I98_19225</name>
</gene>
<dbReference type="OrthoDB" id="6621790at2"/>
<dbReference type="PROSITE" id="PS50931">
    <property type="entry name" value="HTH_LYSR"/>
    <property type="match status" value="1"/>
</dbReference>
<proteinExistence type="inferred from homology"/>
<dbReference type="Gene3D" id="3.40.190.10">
    <property type="entry name" value="Periplasmic binding protein-like II"/>
    <property type="match status" value="1"/>
</dbReference>
<feature type="domain" description="HTH lysR-type" evidence="5">
    <location>
        <begin position="1"/>
        <end position="58"/>
    </location>
</feature>
<evidence type="ECO:0000256" key="2">
    <source>
        <dbReference type="ARBA" id="ARBA00023015"/>
    </source>
</evidence>
<dbReference type="InterPro" id="IPR036388">
    <property type="entry name" value="WH-like_DNA-bd_sf"/>
</dbReference>
<protein>
    <submittedName>
        <fullName evidence="6">LysR family transcriptional regulator</fullName>
    </submittedName>
</protein>
<keyword evidence="4" id="KW-0804">Transcription</keyword>
<dbReference type="Proteomes" id="UP000241771">
    <property type="component" value="Unassembled WGS sequence"/>
</dbReference>
<keyword evidence="7" id="KW-1185">Reference proteome</keyword>
<dbReference type="AlphaFoldDB" id="A0A2T3NNV9"/>
<keyword evidence="3" id="KW-0238">DNA-binding</keyword>
<dbReference type="InterPro" id="IPR050389">
    <property type="entry name" value="LysR-type_TF"/>
</dbReference>
<reference evidence="6 7" key="1">
    <citation type="submission" date="2018-01" db="EMBL/GenBank/DDBJ databases">
        <title>Whole genome sequencing of Histamine producing bacteria.</title>
        <authorList>
            <person name="Butler K."/>
        </authorList>
    </citation>
    <scope>NUCLEOTIDE SEQUENCE [LARGE SCALE GENOMIC DNA]</scope>
    <source>
        <strain evidence="6 7">DSM 100436</strain>
    </source>
</reference>
<keyword evidence="2" id="KW-0805">Transcription regulation</keyword>
<evidence type="ECO:0000256" key="3">
    <source>
        <dbReference type="ARBA" id="ARBA00023125"/>
    </source>
</evidence>
<evidence type="ECO:0000256" key="1">
    <source>
        <dbReference type="ARBA" id="ARBA00009437"/>
    </source>
</evidence>
<dbReference type="InterPro" id="IPR000847">
    <property type="entry name" value="LysR_HTH_N"/>
</dbReference>
<comment type="caution">
    <text evidence="6">The sequence shown here is derived from an EMBL/GenBank/DDBJ whole genome shotgun (WGS) entry which is preliminary data.</text>
</comment>
<evidence type="ECO:0000256" key="4">
    <source>
        <dbReference type="ARBA" id="ARBA00023163"/>
    </source>
</evidence>
<comment type="similarity">
    <text evidence="1">Belongs to the LysR transcriptional regulatory family.</text>
</comment>